<dbReference type="Pfam" id="PF03583">
    <property type="entry name" value="LIP"/>
    <property type="match status" value="1"/>
</dbReference>
<dbReference type="AlphaFoldDB" id="A0AAP6XL37"/>
<dbReference type="PANTHER" id="PTHR34853:SF1">
    <property type="entry name" value="LIPASE 5"/>
    <property type="match status" value="1"/>
</dbReference>
<evidence type="ECO:0000313" key="2">
    <source>
        <dbReference type="Proteomes" id="UP000591626"/>
    </source>
</evidence>
<evidence type="ECO:0000313" key="1">
    <source>
        <dbReference type="EMBL" id="NJJ04239.1"/>
    </source>
</evidence>
<dbReference type="EMBL" id="JAAUVV010000014">
    <property type="protein sequence ID" value="NJJ04239.1"/>
    <property type="molecule type" value="Genomic_DNA"/>
</dbReference>
<dbReference type="PIRSF" id="PIRSF029171">
    <property type="entry name" value="Esterase_LipA"/>
    <property type="match status" value="1"/>
</dbReference>
<name>A0AAP6XL37_9CORY</name>
<reference evidence="1 2" key="1">
    <citation type="submission" date="2020-03" db="EMBL/GenBank/DDBJ databases">
        <title>Draft genome sequences of bacterial isolates from the female urobiome.</title>
        <authorList>
            <person name="Miller-Ensminger T."/>
            <person name="Wolfe A.J."/>
            <person name="Putonti C."/>
        </authorList>
    </citation>
    <scope>NUCLEOTIDE SEQUENCE [LARGE SCALE GENOMIC DNA]</scope>
    <source>
        <strain evidence="1 2">UMB8490</strain>
    </source>
</reference>
<dbReference type="InterPro" id="IPR005152">
    <property type="entry name" value="Lipase_secreted"/>
</dbReference>
<gene>
    <name evidence="1" type="ORF">HC138_07750</name>
</gene>
<sequence>MASLLLPRVRSLVGLGLDLVRPAQRTGPDFGRATWLMGVTPGSLLEAVQIRPVGASGLLNPSDSWRIEYATSDTQGRILSATGAVFRSRTPWMGKGERPTIAFAPSTQGVARRCDPSYSCTVGIGPRIKPIDLIAAYEQPVINLFLAAGADVVITDYPRDPGDDVELYCDHVAAARSLADAVRASTNLGVGTAKLGLWGFSQGGGAAAAWLEEPEYAPDLQLLAAVVAAPPVDMVSMLHHVDGALASVVILYAVAGLMASDDAIAAEIAPHLSPRGVAAIANGARTCALGAVLHRPWSHTRSWTRTGVSMASLLDDLPLTSSHLDATRLGTKRPLGIPIRLWSSPYDDLVPHSDVSALAESWGVEFLSRTAKRIRGRTGTNHFGPYFLYAATDVGWLLDRLNG</sequence>
<dbReference type="Gene3D" id="3.40.50.1820">
    <property type="entry name" value="alpha/beta hydrolase"/>
    <property type="match status" value="1"/>
</dbReference>
<dbReference type="GO" id="GO:0016042">
    <property type="term" value="P:lipid catabolic process"/>
    <property type="evidence" value="ECO:0007669"/>
    <property type="project" value="InterPro"/>
</dbReference>
<comment type="caution">
    <text evidence="1">The sequence shown here is derived from an EMBL/GenBank/DDBJ whole genome shotgun (WGS) entry which is preliminary data.</text>
</comment>
<proteinExistence type="predicted"/>
<protein>
    <submittedName>
        <fullName evidence="1">Lipase</fullName>
    </submittedName>
</protein>
<dbReference type="Proteomes" id="UP000591626">
    <property type="component" value="Unassembled WGS sequence"/>
</dbReference>
<dbReference type="PANTHER" id="PTHR34853">
    <property type="match status" value="1"/>
</dbReference>
<organism evidence="1 2">
    <name type="scientific">Corynebacterium coyleae</name>
    <dbReference type="NCBI Taxonomy" id="53374"/>
    <lineage>
        <taxon>Bacteria</taxon>
        <taxon>Bacillati</taxon>
        <taxon>Actinomycetota</taxon>
        <taxon>Actinomycetes</taxon>
        <taxon>Mycobacteriales</taxon>
        <taxon>Corynebacteriaceae</taxon>
        <taxon>Corynebacterium</taxon>
    </lineage>
</organism>
<accession>A0AAP6XL37</accession>
<dbReference type="InterPro" id="IPR029058">
    <property type="entry name" value="AB_hydrolase_fold"/>
</dbReference>
<dbReference type="Gene3D" id="1.10.260.130">
    <property type="match status" value="1"/>
</dbReference>
<dbReference type="RefSeq" id="WP_070615082.1">
    <property type="nucleotide sequence ID" value="NZ_JAAUVV010000014.1"/>
</dbReference>
<dbReference type="GO" id="GO:0004806">
    <property type="term" value="F:triacylglycerol lipase activity"/>
    <property type="evidence" value="ECO:0007669"/>
    <property type="project" value="InterPro"/>
</dbReference>
<dbReference type="SUPFAM" id="SSF53474">
    <property type="entry name" value="alpha/beta-Hydrolases"/>
    <property type="match status" value="1"/>
</dbReference>